<dbReference type="InterPro" id="IPR014996">
    <property type="entry name" value="AcaB"/>
</dbReference>
<gene>
    <name evidence="1" type="ORF">RHD99_13575</name>
</gene>
<proteinExistence type="predicted"/>
<accession>A0ABY9S7V6</accession>
<name>A0ABY9S7V6_9ENTR</name>
<dbReference type="Proteomes" id="UP001246690">
    <property type="component" value="Chromosome"/>
</dbReference>
<protein>
    <submittedName>
        <fullName evidence="1">TIGR03761 family integrating conjugative element protein</fullName>
    </submittedName>
</protein>
<dbReference type="EMBL" id="CP133838">
    <property type="protein sequence ID" value="WMY72516.1"/>
    <property type="molecule type" value="Genomic_DNA"/>
</dbReference>
<dbReference type="RefSeq" id="WP_309874464.1">
    <property type="nucleotide sequence ID" value="NZ_CP133838.1"/>
</dbReference>
<evidence type="ECO:0000313" key="1">
    <source>
        <dbReference type="EMBL" id="WMY72516.1"/>
    </source>
</evidence>
<reference evidence="1 2" key="1">
    <citation type="submission" date="2023-09" db="EMBL/GenBank/DDBJ databases">
        <title>Buttiauxella selenatireducens sp. nov., isolated from the rhizosphere of Cardamine hupingshanesis.</title>
        <authorList>
            <person name="Zhang S."/>
            <person name="Xu Z."/>
            <person name="Wang H."/>
            <person name="Guo Y."/>
        </authorList>
    </citation>
    <scope>NUCLEOTIDE SEQUENCE [LARGE SCALE GENOMIC DNA]</scope>
    <source>
        <strain evidence="1 2">R73</strain>
    </source>
</reference>
<keyword evidence="2" id="KW-1185">Reference proteome</keyword>
<dbReference type="Pfam" id="PF08900">
    <property type="entry name" value="AcaB"/>
    <property type="match status" value="1"/>
</dbReference>
<evidence type="ECO:0000313" key="2">
    <source>
        <dbReference type="Proteomes" id="UP001246690"/>
    </source>
</evidence>
<organism evidence="1 2">
    <name type="scientific">Buttiauxella selenatireducens</name>
    <dbReference type="NCBI Taxonomy" id="3073902"/>
    <lineage>
        <taxon>Bacteria</taxon>
        <taxon>Pseudomonadati</taxon>
        <taxon>Pseudomonadota</taxon>
        <taxon>Gammaproteobacteria</taxon>
        <taxon>Enterobacterales</taxon>
        <taxon>Enterobacteriaceae</taxon>
        <taxon>Buttiauxella</taxon>
    </lineage>
</organism>
<dbReference type="NCBIfam" id="TIGR03761">
    <property type="entry name" value="ICE_PFL4669"/>
    <property type="match status" value="1"/>
</dbReference>
<sequence>MSNTDPQFNLTSGPLRSTVTIELHTHYATQAWAGRLPNREENIYGIIGLPRFITIMNIIRLDALADNPYADLWMLLLEERLLVARDGMNALIGSMEVVFSQVPEMMTVEGSASIKPARFPVFASTQLGFIAVYLLTDYDTLMRKALLAQHMALLTRAQMNDLRQTAGKLIRSILVQAQKYQRIAVCRQDIREGNARAIAATEQVGPVPEDIFDGRRRSNYAPPLRQSDVHIDGAAVSVAETELEDEVEEPGDDDDAA</sequence>